<organism evidence="2">
    <name type="scientific">marine sediment metagenome</name>
    <dbReference type="NCBI Taxonomy" id="412755"/>
    <lineage>
        <taxon>unclassified sequences</taxon>
        <taxon>metagenomes</taxon>
        <taxon>ecological metagenomes</taxon>
    </lineage>
</organism>
<dbReference type="InterPro" id="IPR029063">
    <property type="entry name" value="SAM-dependent_MTases_sf"/>
</dbReference>
<evidence type="ECO:0000313" key="2">
    <source>
        <dbReference type="EMBL" id="GAF93721.1"/>
    </source>
</evidence>
<feature type="non-terminal residue" evidence="2">
    <location>
        <position position="1"/>
    </location>
</feature>
<gene>
    <name evidence="2" type="ORF">S01H1_29896</name>
</gene>
<dbReference type="AlphaFoldDB" id="X0U2Y7"/>
<accession>X0U2Y7</accession>
<dbReference type="Gene3D" id="3.40.50.150">
    <property type="entry name" value="Vaccinia Virus protein VP39"/>
    <property type="match status" value="1"/>
</dbReference>
<dbReference type="SUPFAM" id="SSF53335">
    <property type="entry name" value="S-adenosyl-L-methionine-dependent methyltransferases"/>
    <property type="match status" value="1"/>
</dbReference>
<dbReference type="EMBL" id="BARS01018372">
    <property type="protein sequence ID" value="GAF93721.1"/>
    <property type="molecule type" value="Genomic_DNA"/>
</dbReference>
<proteinExistence type="predicted"/>
<dbReference type="Pfam" id="PF08242">
    <property type="entry name" value="Methyltransf_12"/>
    <property type="match status" value="1"/>
</dbReference>
<name>X0U2Y7_9ZZZZ</name>
<dbReference type="InterPro" id="IPR013217">
    <property type="entry name" value="Methyltransf_12"/>
</dbReference>
<dbReference type="CDD" id="cd02440">
    <property type="entry name" value="AdoMet_MTases"/>
    <property type="match status" value="1"/>
</dbReference>
<reference evidence="2" key="1">
    <citation type="journal article" date="2014" name="Front. Microbiol.">
        <title>High frequency of phylogenetically diverse reductive dehalogenase-homologous genes in deep subseafloor sedimentary metagenomes.</title>
        <authorList>
            <person name="Kawai M."/>
            <person name="Futagami T."/>
            <person name="Toyoda A."/>
            <person name="Takaki Y."/>
            <person name="Nishi S."/>
            <person name="Hori S."/>
            <person name="Arai W."/>
            <person name="Tsubouchi T."/>
            <person name="Morono Y."/>
            <person name="Uchiyama I."/>
            <person name="Ito T."/>
            <person name="Fujiyama A."/>
            <person name="Inagaki F."/>
            <person name="Takami H."/>
        </authorList>
    </citation>
    <scope>NUCLEOTIDE SEQUENCE</scope>
    <source>
        <strain evidence="2">Expedition CK06-06</strain>
    </source>
</reference>
<feature type="domain" description="Methyltransferase type 12" evidence="1">
    <location>
        <begin position="3"/>
        <end position="104"/>
    </location>
</feature>
<evidence type="ECO:0000259" key="1">
    <source>
        <dbReference type="Pfam" id="PF08242"/>
    </source>
</evidence>
<sequence length="165" mass="18801">RILDIGCGALNLGRVLIPLLNKGCYYGIEPNTWLLKFAFEKELGRDIIPIKTPKFSDNTNFDLDVFDTKFNFIIAHSIFTHAPISNIKKCLSEVKKALEKDGIFFFTFIMTEEDFCVEYWVYPGVQGYTEGTMEKMVEDAGLTFSIYPDSTQVGQTLVKVTHFSE</sequence>
<comment type="caution">
    <text evidence="2">The sequence shown here is derived from an EMBL/GenBank/DDBJ whole genome shotgun (WGS) entry which is preliminary data.</text>
</comment>
<protein>
    <recommendedName>
        <fullName evidence="1">Methyltransferase type 12 domain-containing protein</fullName>
    </recommendedName>
</protein>